<dbReference type="RefSeq" id="XP_040773910.1">
    <property type="nucleotide sequence ID" value="XM_040917658.1"/>
</dbReference>
<feature type="signal peptide" evidence="10">
    <location>
        <begin position="1"/>
        <end position="17"/>
    </location>
</feature>
<dbReference type="PROSITE" id="PS52012">
    <property type="entry name" value="CFEM"/>
    <property type="match status" value="1"/>
</dbReference>
<comment type="caution">
    <text evidence="9">Lacks conserved residue(s) required for the propagation of feature annotation.</text>
</comment>
<proteinExistence type="inferred from homology"/>
<dbReference type="EMBL" id="MU032350">
    <property type="protein sequence ID" value="KAF3762931.1"/>
    <property type="molecule type" value="Genomic_DNA"/>
</dbReference>
<feature type="disulfide bond" evidence="9">
    <location>
        <begin position="48"/>
        <end position="55"/>
    </location>
</feature>
<feature type="binding site" description="axial binding residue" evidence="9">
    <location>
        <position position="52"/>
    </location>
    <ligand>
        <name>heme</name>
        <dbReference type="ChEBI" id="CHEBI:30413"/>
    </ligand>
    <ligandPart>
        <name>Fe</name>
        <dbReference type="ChEBI" id="CHEBI:18248"/>
    </ligandPart>
</feature>
<protein>
    <recommendedName>
        <fullName evidence="11">CFEM domain-containing protein</fullName>
    </recommendedName>
</protein>
<name>A0A9P4XXW4_CRYP1</name>
<keyword evidence="4" id="KW-0964">Secreted</keyword>
<evidence type="ECO:0000256" key="3">
    <source>
        <dbReference type="ARBA" id="ARBA00010031"/>
    </source>
</evidence>
<evidence type="ECO:0000256" key="4">
    <source>
        <dbReference type="ARBA" id="ARBA00022525"/>
    </source>
</evidence>
<dbReference type="GO" id="GO:0005576">
    <property type="term" value="C:extracellular region"/>
    <property type="evidence" value="ECO:0007669"/>
    <property type="project" value="UniProtKB-SubCell"/>
</dbReference>
<evidence type="ECO:0000313" key="13">
    <source>
        <dbReference type="Proteomes" id="UP000803844"/>
    </source>
</evidence>
<feature type="domain" description="CFEM" evidence="11">
    <location>
        <begin position="6"/>
        <end position="88"/>
    </location>
</feature>
<comment type="caution">
    <text evidence="12">The sequence shown here is derived from an EMBL/GenBank/DDBJ whole genome shotgun (WGS) entry which is preliminary data.</text>
</comment>
<keyword evidence="8" id="KW-0449">Lipoprotein</keyword>
<evidence type="ECO:0000256" key="5">
    <source>
        <dbReference type="ARBA" id="ARBA00022622"/>
    </source>
</evidence>
<dbReference type="GO" id="GO:0098552">
    <property type="term" value="C:side of membrane"/>
    <property type="evidence" value="ECO:0007669"/>
    <property type="project" value="UniProtKB-KW"/>
</dbReference>
<evidence type="ECO:0000256" key="1">
    <source>
        <dbReference type="ARBA" id="ARBA00004589"/>
    </source>
</evidence>
<evidence type="ECO:0000256" key="8">
    <source>
        <dbReference type="ARBA" id="ARBA00023288"/>
    </source>
</evidence>
<dbReference type="Proteomes" id="UP000803844">
    <property type="component" value="Unassembled WGS sequence"/>
</dbReference>
<organism evidence="12 13">
    <name type="scientific">Cryphonectria parasitica (strain ATCC 38755 / EP155)</name>
    <dbReference type="NCBI Taxonomy" id="660469"/>
    <lineage>
        <taxon>Eukaryota</taxon>
        <taxon>Fungi</taxon>
        <taxon>Dikarya</taxon>
        <taxon>Ascomycota</taxon>
        <taxon>Pezizomycotina</taxon>
        <taxon>Sordariomycetes</taxon>
        <taxon>Sordariomycetidae</taxon>
        <taxon>Diaporthales</taxon>
        <taxon>Cryphonectriaceae</taxon>
        <taxon>Cryphonectria-Endothia species complex</taxon>
        <taxon>Cryphonectria</taxon>
    </lineage>
</organism>
<keyword evidence="5" id="KW-0325">Glycoprotein</keyword>
<evidence type="ECO:0000313" key="12">
    <source>
        <dbReference type="EMBL" id="KAF3762931.1"/>
    </source>
</evidence>
<dbReference type="OrthoDB" id="3767534at2759"/>
<keyword evidence="9" id="KW-0479">Metal-binding</keyword>
<dbReference type="InterPro" id="IPR008427">
    <property type="entry name" value="Extracellular_membr_CFEM_dom"/>
</dbReference>
<dbReference type="Pfam" id="PF05730">
    <property type="entry name" value="CFEM"/>
    <property type="match status" value="1"/>
</dbReference>
<keyword evidence="5" id="KW-0472">Membrane</keyword>
<evidence type="ECO:0000256" key="2">
    <source>
        <dbReference type="ARBA" id="ARBA00004613"/>
    </source>
</evidence>
<keyword evidence="6 10" id="KW-0732">Signal</keyword>
<comment type="similarity">
    <text evidence="3">Belongs to the RBT5 family.</text>
</comment>
<feature type="chain" id="PRO_5040300086" description="CFEM domain-containing protein" evidence="10">
    <location>
        <begin position="18"/>
        <end position="88"/>
    </location>
</feature>
<evidence type="ECO:0000259" key="11">
    <source>
        <dbReference type="PROSITE" id="PS52012"/>
    </source>
</evidence>
<keyword evidence="9" id="KW-0408">Iron</keyword>
<sequence>MQFKNIALAGFISLASAASSDSNVTAIASQLPSCATSCLTTGAASAGCGATDYSCQCDNKATIETNATSCLTTSCSVTDITCKCPLAG</sequence>
<evidence type="ECO:0000256" key="9">
    <source>
        <dbReference type="PROSITE-ProRule" id="PRU01356"/>
    </source>
</evidence>
<evidence type="ECO:0000256" key="6">
    <source>
        <dbReference type="ARBA" id="ARBA00022729"/>
    </source>
</evidence>
<evidence type="ECO:0000256" key="7">
    <source>
        <dbReference type="ARBA" id="ARBA00023157"/>
    </source>
</evidence>
<evidence type="ECO:0000256" key="10">
    <source>
        <dbReference type="SAM" id="SignalP"/>
    </source>
</evidence>
<keyword evidence="9" id="KW-0349">Heme</keyword>
<keyword evidence="13" id="KW-1185">Reference proteome</keyword>
<keyword evidence="5" id="KW-0336">GPI-anchor</keyword>
<comment type="subcellular location">
    <subcellularLocation>
        <location evidence="1">Membrane</location>
        <topology evidence="1">Lipid-anchor</topology>
        <topology evidence="1">GPI-anchor</topology>
    </subcellularLocation>
    <subcellularLocation>
        <location evidence="2">Secreted</location>
    </subcellularLocation>
</comment>
<dbReference type="GO" id="GO:0046872">
    <property type="term" value="F:metal ion binding"/>
    <property type="evidence" value="ECO:0007669"/>
    <property type="project" value="UniProtKB-UniRule"/>
</dbReference>
<dbReference type="GeneID" id="63834787"/>
<accession>A0A9P4XXW4</accession>
<gene>
    <name evidence="12" type="ORF">M406DRAFT_264376</name>
</gene>
<reference evidence="12" key="1">
    <citation type="journal article" date="2020" name="Phytopathology">
        <title>Genome sequence of the chestnut blight fungus Cryphonectria parasitica EP155: A fundamental resource for an archetypical invasive plant pathogen.</title>
        <authorList>
            <person name="Crouch J.A."/>
            <person name="Dawe A."/>
            <person name="Aerts A."/>
            <person name="Barry K."/>
            <person name="Churchill A.C.L."/>
            <person name="Grimwood J."/>
            <person name="Hillman B."/>
            <person name="Milgroom M.G."/>
            <person name="Pangilinan J."/>
            <person name="Smith M."/>
            <person name="Salamov A."/>
            <person name="Schmutz J."/>
            <person name="Yadav J."/>
            <person name="Grigoriev I.V."/>
            <person name="Nuss D."/>
        </authorList>
    </citation>
    <scope>NUCLEOTIDE SEQUENCE</scope>
    <source>
        <strain evidence="12">EP155</strain>
    </source>
</reference>
<dbReference type="AlphaFoldDB" id="A0A9P4XXW4"/>
<keyword evidence="7 9" id="KW-1015">Disulfide bond</keyword>